<reference evidence="2 3" key="1">
    <citation type="submission" date="2016-07" db="EMBL/GenBank/DDBJ databases">
        <title>Multiple horizontal gene transfer events from other fungi enriched the ability of initially mycotrophic Trichoderma (Ascomycota) to feed on dead plant biomass.</title>
        <authorList>
            <consortium name="DOE Joint Genome Institute"/>
            <person name="Aerts A."/>
            <person name="Atanasova L."/>
            <person name="Chenthamara K."/>
            <person name="Zhang J."/>
            <person name="Grujic M."/>
            <person name="Henrissat B."/>
            <person name="Kuo A."/>
            <person name="Salamov A."/>
            <person name="Lipzen A."/>
            <person name="Labutti K."/>
            <person name="Barry K."/>
            <person name="Miao Y."/>
            <person name="Rahimi M.J."/>
            <person name="Shen Q."/>
            <person name="Grigoriev I.V."/>
            <person name="Kubicek C.P."/>
            <person name="Druzhinina I.S."/>
        </authorList>
    </citation>
    <scope>NUCLEOTIDE SEQUENCE [LARGE SCALE GENOMIC DNA]</scope>
    <source>
        <strain evidence="2 3">CBS 433.97</strain>
    </source>
</reference>
<evidence type="ECO:0000256" key="1">
    <source>
        <dbReference type="SAM" id="MobiDB-lite"/>
    </source>
</evidence>
<proteinExistence type="predicted"/>
<dbReference type="AlphaFoldDB" id="A0A2T3Z299"/>
<sequence>MAGEKRAGTKISTQERRRERVKGKMGRYQAGISPRLDSDWVGLGFGRGISVLGWYRGTCASPTGYSRVRYLLATARTPKLLWWTVLHRVPGTRTGAQGLAEDPIQCKRSYGWSLQEPWSPCDAVNPESSSLNAAWRARAQGEVFGCWATKLEEQSAAVNATITGTGHMQPVWNLAKREKRIRYSIQNHIAAKCPVAR</sequence>
<keyword evidence="3" id="KW-1185">Reference proteome</keyword>
<protein>
    <submittedName>
        <fullName evidence="2">Uncharacterized protein</fullName>
    </submittedName>
</protein>
<evidence type="ECO:0000313" key="2">
    <source>
        <dbReference type="EMBL" id="PTB38923.1"/>
    </source>
</evidence>
<evidence type="ECO:0000313" key="3">
    <source>
        <dbReference type="Proteomes" id="UP000240493"/>
    </source>
</evidence>
<name>A0A2T3Z299_TRIA4</name>
<dbReference type="EMBL" id="KZ679265">
    <property type="protein sequence ID" value="PTB38923.1"/>
    <property type="molecule type" value="Genomic_DNA"/>
</dbReference>
<accession>A0A2T3Z299</accession>
<feature type="compositionally biased region" description="Basic and acidic residues" evidence="1">
    <location>
        <begin position="1"/>
        <end position="18"/>
    </location>
</feature>
<dbReference type="Proteomes" id="UP000240493">
    <property type="component" value="Unassembled WGS sequence"/>
</dbReference>
<gene>
    <name evidence="2" type="ORF">M441DRAFT_91491</name>
</gene>
<feature type="region of interest" description="Disordered" evidence="1">
    <location>
        <begin position="1"/>
        <end position="24"/>
    </location>
</feature>
<organism evidence="2 3">
    <name type="scientific">Trichoderma asperellum (strain ATCC 204424 / CBS 433.97 / NBRC 101777)</name>
    <dbReference type="NCBI Taxonomy" id="1042311"/>
    <lineage>
        <taxon>Eukaryota</taxon>
        <taxon>Fungi</taxon>
        <taxon>Dikarya</taxon>
        <taxon>Ascomycota</taxon>
        <taxon>Pezizomycotina</taxon>
        <taxon>Sordariomycetes</taxon>
        <taxon>Hypocreomycetidae</taxon>
        <taxon>Hypocreales</taxon>
        <taxon>Hypocreaceae</taxon>
        <taxon>Trichoderma</taxon>
    </lineage>
</organism>